<feature type="region of interest" description="Disordered" evidence="5">
    <location>
        <begin position="155"/>
        <end position="257"/>
    </location>
</feature>
<evidence type="ECO:0000256" key="4">
    <source>
        <dbReference type="ARBA" id="ARBA00023242"/>
    </source>
</evidence>
<reference evidence="8" key="1">
    <citation type="submission" date="2016-04" db="EMBL/GenBank/DDBJ databases">
        <title>Cephalotus genome sequencing.</title>
        <authorList>
            <person name="Fukushima K."/>
            <person name="Hasebe M."/>
            <person name="Fang X."/>
        </authorList>
    </citation>
    <scope>NUCLEOTIDE SEQUENCE [LARGE SCALE GENOMIC DNA]</scope>
    <source>
        <strain evidence="8">cv. St1</strain>
    </source>
</reference>
<evidence type="ECO:0000256" key="1">
    <source>
        <dbReference type="ARBA" id="ARBA00004123"/>
    </source>
</evidence>
<dbReference type="GO" id="GO:0003700">
    <property type="term" value="F:DNA-binding transcription factor activity"/>
    <property type="evidence" value="ECO:0007669"/>
    <property type="project" value="TreeGrafter"/>
</dbReference>
<evidence type="ECO:0000313" key="7">
    <source>
        <dbReference type="EMBL" id="GAV87324.1"/>
    </source>
</evidence>
<dbReference type="STRING" id="3775.A0A1Q3D4F4"/>
<gene>
    <name evidence="7" type="ORF">CFOL_v3_30750</name>
</gene>
<keyword evidence="8" id="KW-1185">Reference proteome</keyword>
<dbReference type="Pfam" id="PF00010">
    <property type="entry name" value="HLH"/>
    <property type="match status" value="1"/>
</dbReference>
<dbReference type="CDD" id="cd18919">
    <property type="entry name" value="bHLH_AtBPE_like"/>
    <property type="match status" value="1"/>
</dbReference>
<comment type="subcellular location">
    <subcellularLocation>
        <location evidence="1">Nucleus</location>
    </subcellularLocation>
</comment>
<feature type="compositionally biased region" description="Basic and acidic residues" evidence="5">
    <location>
        <begin position="207"/>
        <end position="231"/>
    </location>
</feature>
<feature type="compositionally biased region" description="Polar residues" evidence="5">
    <location>
        <begin position="196"/>
        <end position="205"/>
    </location>
</feature>
<dbReference type="SMART" id="SM00353">
    <property type="entry name" value="HLH"/>
    <property type="match status" value="1"/>
</dbReference>
<keyword evidence="4" id="KW-0539">Nucleus</keyword>
<dbReference type="Proteomes" id="UP000187406">
    <property type="component" value="Unassembled WGS sequence"/>
</dbReference>
<accession>A0A1Q3D4F4</accession>
<protein>
    <submittedName>
        <fullName evidence="7">HLH domain-containing protein</fullName>
    </submittedName>
</protein>
<dbReference type="AlphaFoldDB" id="A0A1Q3D4F4"/>
<dbReference type="PROSITE" id="PS50888">
    <property type="entry name" value="BHLH"/>
    <property type="match status" value="1"/>
</dbReference>
<evidence type="ECO:0000256" key="3">
    <source>
        <dbReference type="ARBA" id="ARBA00023163"/>
    </source>
</evidence>
<sequence>MGSGDGHDMGVQHRSERAINCPSSGTSSNQLPKKVATLATSTMSMYKSSNVADPFFGSNWEPIVSLNQSENYGGSPMVSHTEFSNSPYGAIVMENQGIRNTSHFAQYPSDSSFVELVPKLPCFGSGSFSEMVGSFGQPECGQTANVGGPRNYISNKEGCNERTSTNGALSQEEEKISEQEAIEASPNGKRRKREPASNSPFNPTKNVEGKQQKDGESYDVSKELNEKKPKTEQNNGLSGKQVDEQSKDYSNSGEAPKENYIHVRARRGQATNSHSLAERVRREKISERMRLLQELVPGCNKITGKAVMLDEIINYVQSLQQQVEFLSMKLATVNPELNIDIDRVLPKDILHSRGGSAAVIEFGPEMNSSHPYPRALFQGIMPGIPNSNLQFPPLPQTAVDNELQNLFHMGFESNLDMDGLGPDGRLKPKL</sequence>
<comment type="caution">
    <text evidence="7">The sequence shown here is derived from an EMBL/GenBank/DDBJ whole genome shotgun (WGS) entry which is preliminary data.</text>
</comment>
<evidence type="ECO:0000256" key="5">
    <source>
        <dbReference type="SAM" id="MobiDB-lite"/>
    </source>
</evidence>
<evidence type="ECO:0000256" key="2">
    <source>
        <dbReference type="ARBA" id="ARBA00023015"/>
    </source>
</evidence>
<dbReference type="PANTHER" id="PTHR12565:SF312">
    <property type="entry name" value="TRANSCRIPTION FACTOR BHLH74"/>
    <property type="match status" value="1"/>
</dbReference>
<dbReference type="InterPro" id="IPR024097">
    <property type="entry name" value="bHLH_ZIP_TF"/>
</dbReference>
<dbReference type="InParanoid" id="A0A1Q3D4F4"/>
<dbReference type="FunCoup" id="A0A1Q3D4F4">
    <property type="interactions" value="466"/>
</dbReference>
<evidence type="ECO:0000259" key="6">
    <source>
        <dbReference type="PROSITE" id="PS50888"/>
    </source>
</evidence>
<keyword evidence="2" id="KW-0805">Transcription regulation</keyword>
<feature type="domain" description="BHLH" evidence="6">
    <location>
        <begin position="269"/>
        <end position="319"/>
    </location>
</feature>
<dbReference type="OrthoDB" id="1609391at2759"/>
<dbReference type="GO" id="GO:0005634">
    <property type="term" value="C:nucleus"/>
    <property type="evidence" value="ECO:0007669"/>
    <property type="project" value="UniProtKB-SubCell"/>
</dbReference>
<dbReference type="EMBL" id="BDDD01004265">
    <property type="protein sequence ID" value="GAV87324.1"/>
    <property type="molecule type" value="Genomic_DNA"/>
</dbReference>
<dbReference type="FunFam" id="4.10.280.10:FF:000002">
    <property type="entry name" value="Basic helix-loop-helix transcription factor"/>
    <property type="match status" value="1"/>
</dbReference>
<dbReference type="GO" id="GO:0046983">
    <property type="term" value="F:protein dimerization activity"/>
    <property type="evidence" value="ECO:0007669"/>
    <property type="project" value="InterPro"/>
</dbReference>
<dbReference type="PANTHER" id="PTHR12565">
    <property type="entry name" value="STEROL REGULATORY ELEMENT-BINDING PROTEIN"/>
    <property type="match status" value="1"/>
</dbReference>
<dbReference type="Gene3D" id="4.10.280.10">
    <property type="entry name" value="Helix-loop-helix DNA-binding domain"/>
    <property type="match status" value="1"/>
</dbReference>
<dbReference type="InterPro" id="IPR011598">
    <property type="entry name" value="bHLH_dom"/>
</dbReference>
<dbReference type="SUPFAM" id="SSF47459">
    <property type="entry name" value="HLH, helix-loop-helix DNA-binding domain"/>
    <property type="match status" value="1"/>
</dbReference>
<proteinExistence type="predicted"/>
<organism evidence="7 8">
    <name type="scientific">Cephalotus follicularis</name>
    <name type="common">Albany pitcher plant</name>
    <dbReference type="NCBI Taxonomy" id="3775"/>
    <lineage>
        <taxon>Eukaryota</taxon>
        <taxon>Viridiplantae</taxon>
        <taxon>Streptophyta</taxon>
        <taxon>Embryophyta</taxon>
        <taxon>Tracheophyta</taxon>
        <taxon>Spermatophyta</taxon>
        <taxon>Magnoliopsida</taxon>
        <taxon>eudicotyledons</taxon>
        <taxon>Gunneridae</taxon>
        <taxon>Pentapetalae</taxon>
        <taxon>rosids</taxon>
        <taxon>fabids</taxon>
        <taxon>Oxalidales</taxon>
        <taxon>Cephalotaceae</taxon>
        <taxon>Cephalotus</taxon>
    </lineage>
</organism>
<dbReference type="InterPro" id="IPR036638">
    <property type="entry name" value="HLH_DNA-bd_sf"/>
</dbReference>
<name>A0A1Q3D4F4_CEPFO</name>
<evidence type="ECO:0000313" key="8">
    <source>
        <dbReference type="Proteomes" id="UP000187406"/>
    </source>
</evidence>
<keyword evidence="3" id="KW-0804">Transcription</keyword>